<evidence type="ECO:0000256" key="6">
    <source>
        <dbReference type="SAM" id="Phobius"/>
    </source>
</evidence>
<keyword evidence="2" id="KW-1003">Cell membrane</keyword>
<keyword evidence="4 6" id="KW-1133">Transmembrane helix</keyword>
<dbReference type="PANTHER" id="PTHR30482:SF10">
    <property type="entry name" value="HIGH-AFFINITY BRANCHED-CHAIN AMINO ACID TRANSPORT PROTEIN BRAE"/>
    <property type="match status" value="1"/>
</dbReference>
<dbReference type="InterPro" id="IPR001851">
    <property type="entry name" value="ABC_transp_permease"/>
</dbReference>
<dbReference type="PANTHER" id="PTHR30482">
    <property type="entry name" value="HIGH-AFFINITY BRANCHED-CHAIN AMINO ACID TRANSPORT SYSTEM PERMEASE"/>
    <property type="match status" value="1"/>
</dbReference>
<dbReference type="CDD" id="cd06581">
    <property type="entry name" value="TM_PBP1_LivM_like"/>
    <property type="match status" value="1"/>
</dbReference>
<dbReference type="GO" id="GO:0005886">
    <property type="term" value="C:plasma membrane"/>
    <property type="evidence" value="ECO:0007669"/>
    <property type="project" value="UniProtKB-SubCell"/>
</dbReference>
<dbReference type="EMBL" id="BMMX01000032">
    <property type="protein sequence ID" value="GGL09407.1"/>
    <property type="molecule type" value="Genomic_DNA"/>
</dbReference>
<keyword evidence="5 6" id="KW-0472">Membrane</keyword>
<evidence type="ECO:0000256" key="5">
    <source>
        <dbReference type="ARBA" id="ARBA00023136"/>
    </source>
</evidence>
<keyword evidence="8" id="KW-1185">Reference proteome</keyword>
<feature type="transmembrane region" description="Helical" evidence="6">
    <location>
        <begin position="291"/>
        <end position="308"/>
    </location>
</feature>
<sequence>MTAATPTPTAAAAADADVAAAPLRGRGLAEAGRPVRLTAVAVLAAALLLPLVPGMPFYYLQIGVLIFWYATLGTSWTVAGGYGGMHSIGHAAFVGVGAYTSTLLYVDLHVSPWLGMLAGMALAAGLAVLIGWPCFRFGIRGDYFALVTVALGQVVYEIANGASFLTGGAQGVPLPYAGDDPLNFQFETRTALYYVALVMWLVTLVVAYRIRRSGFGFELIAVRDDEIAAARGGIDVSARKLLAFATSAAMAAAAGTFYAQFILFIDPGSVIAITLSVQIVLMSVLGGMNSYLGGTVGAILLVPLSQYLSTALSGRPGIDLAIYGVVLVLLMLYLPAGILGTLRGSRRWRSVIGW</sequence>
<evidence type="ECO:0000256" key="2">
    <source>
        <dbReference type="ARBA" id="ARBA00022475"/>
    </source>
</evidence>
<dbReference type="AlphaFoldDB" id="A0A8J3C520"/>
<organism evidence="7 8">
    <name type="scientific">Mangrovihabitans endophyticus</name>
    <dbReference type="NCBI Taxonomy" id="1751298"/>
    <lineage>
        <taxon>Bacteria</taxon>
        <taxon>Bacillati</taxon>
        <taxon>Actinomycetota</taxon>
        <taxon>Actinomycetes</taxon>
        <taxon>Micromonosporales</taxon>
        <taxon>Micromonosporaceae</taxon>
        <taxon>Mangrovihabitans</taxon>
    </lineage>
</organism>
<name>A0A8J3C520_9ACTN</name>
<reference evidence="7" key="2">
    <citation type="submission" date="2020-09" db="EMBL/GenBank/DDBJ databases">
        <authorList>
            <person name="Sun Q."/>
            <person name="Zhou Y."/>
        </authorList>
    </citation>
    <scope>NUCLEOTIDE SEQUENCE</scope>
    <source>
        <strain evidence="7">CGMCC 4.7299</strain>
    </source>
</reference>
<dbReference type="GO" id="GO:0015658">
    <property type="term" value="F:branched-chain amino acid transmembrane transporter activity"/>
    <property type="evidence" value="ECO:0007669"/>
    <property type="project" value="InterPro"/>
</dbReference>
<keyword evidence="3 6" id="KW-0812">Transmembrane</keyword>
<dbReference type="Proteomes" id="UP000656042">
    <property type="component" value="Unassembled WGS sequence"/>
</dbReference>
<comment type="subcellular location">
    <subcellularLocation>
        <location evidence="1">Cell membrane</location>
        <topology evidence="1">Multi-pass membrane protein</topology>
    </subcellularLocation>
</comment>
<dbReference type="InterPro" id="IPR043428">
    <property type="entry name" value="LivM-like"/>
</dbReference>
<evidence type="ECO:0000256" key="1">
    <source>
        <dbReference type="ARBA" id="ARBA00004651"/>
    </source>
</evidence>
<evidence type="ECO:0000256" key="3">
    <source>
        <dbReference type="ARBA" id="ARBA00022692"/>
    </source>
</evidence>
<feature type="transmembrane region" description="Helical" evidence="6">
    <location>
        <begin position="191"/>
        <end position="210"/>
    </location>
</feature>
<feature type="transmembrane region" description="Helical" evidence="6">
    <location>
        <begin position="58"/>
        <end position="76"/>
    </location>
</feature>
<reference evidence="7" key="1">
    <citation type="journal article" date="2014" name="Int. J. Syst. Evol. Microbiol.">
        <title>Complete genome sequence of Corynebacterium casei LMG S-19264T (=DSM 44701T), isolated from a smear-ripened cheese.</title>
        <authorList>
            <consortium name="US DOE Joint Genome Institute (JGI-PGF)"/>
            <person name="Walter F."/>
            <person name="Albersmeier A."/>
            <person name="Kalinowski J."/>
            <person name="Ruckert C."/>
        </authorList>
    </citation>
    <scope>NUCLEOTIDE SEQUENCE</scope>
    <source>
        <strain evidence="7">CGMCC 4.7299</strain>
    </source>
</reference>
<accession>A0A8J3C520</accession>
<dbReference type="RefSeq" id="WP_189081760.1">
    <property type="nucleotide sequence ID" value="NZ_BMMX01000032.1"/>
</dbReference>
<feature type="transmembrane region" description="Helical" evidence="6">
    <location>
        <begin position="269"/>
        <end position="286"/>
    </location>
</feature>
<evidence type="ECO:0000256" key="4">
    <source>
        <dbReference type="ARBA" id="ARBA00022989"/>
    </source>
</evidence>
<feature type="transmembrane region" description="Helical" evidence="6">
    <location>
        <begin position="241"/>
        <end position="263"/>
    </location>
</feature>
<gene>
    <name evidence="7" type="ORF">GCM10012284_50100</name>
</gene>
<feature type="transmembrane region" description="Helical" evidence="6">
    <location>
        <begin position="112"/>
        <end position="132"/>
    </location>
</feature>
<evidence type="ECO:0000313" key="7">
    <source>
        <dbReference type="EMBL" id="GGL09407.1"/>
    </source>
</evidence>
<dbReference type="Pfam" id="PF02653">
    <property type="entry name" value="BPD_transp_2"/>
    <property type="match status" value="1"/>
</dbReference>
<evidence type="ECO:0000313" key="8">
    <source>
        <dbReference type="Proteomes" id="UP000656042"/>
    </source>
</evidence>
<feature type="transmembrane region" description="Helical" evidence="6">
    <location>
        <begin position="320"/>
        <end position="342"/>
    </location>
</feature>
<feature type="transmembrane region" description="Helical" evidence="6">
    <location>
        <begin position="144"/>
        <end position="165"/>
    </location>
</feature>
<proteinExistence type="predicted"/>
<feature type="transmembrane region" description="Helical" evidence="6">
    <location>
        <begin position="34"/>
        <end position="52"/>
    </location>
</feature>
<comment type="caution">
    <text evidence="7">The sequence shown here is derived from an EMBL/GenBank/DDBJ whole genome shotgun (WGS) entry which is preliminary data.</text>
</comment>
<feature type="transmembrane region" description="Helical" evidence="6">
    <location>
        <begin position="88"/>
        <end position="106"/>
    </location>
</feature>
<protein>
    <submittedName>
        <fullName evidence="7">Branched-chain amino acid ABC transporter permease</fullName>
    </submittedName>
</protein>